<comment type="catalytic activity">
    <reaction evidence="6">
        <text>precorrin-2 + NAD(+) = sirohydrochlorin + NADH + 2 H(+)</text>
        <dbReference type="Rhea" id="RHEA:15613"/>
        <dbReference type="ChEBI" id="CHEBI:15378"/>
        <dbReference type="ChEBI" id="CHEBI:57540"/>
        <dbReference type="ChEBI" id="CHEBI:57945"/>
        <dbReference type="ChEBI" id="CHEBI:58351"/>
        <dbReference type="ChEBI" id="CHEBI:58827"/>
        <dbReference type="EC" id="1.3.1.76"/>
    </reaction>
</comment>
<comment type="caution">
    <text evidence="7">The sequence shown here is derived from an EMBL/GenBank/DDBJ whole genome shotgun (WGS) entry which is preliminary data.</text>
</comment>
<reference evidence="7 8" key="1">
    <citation type="submission" date="2023-04" db="EMBL/GenBank/DDBJ databases">
        <title>A. sendaiensis sub sp. chiapanensis a novel subspecie with specific adaptation in bacterial cell wall isolated from an active volcano.</title>
        <authorList>
            <person name="Alvarez Gutierrez P.E."/>
            <person name="Ortiz Cortes L.Y."/>
        </authorList>
    </citation>
    <scope>NUCLEOTIDE SEQUENCE [LARGE SCALE GENOMIC DNA]</scope>
    <source>
        <strain evidence="7 8">PA2</strain>
    </source>
</reference>
<dbReference type="Gene3D" id="3.40.50.720">
    <property type="entry name" value="NAD(P)-binding Rossmann-like Domain"/>
    <property type="match status" value="1"/>
</dbReference>
<evidence type="ECO:0000256" key="1">
    <source>
        <dbReference type="ARBA" id="ARBA00005010"/>
    </source>
</evidence>
<gene>
    <name evidence="7" type="ORF">QID03_04925</name>
</gene>
<dbReference type="EC" id="1.3.1.76" evidence="2"/>
<evidence type="ECO:0000256" key="6">
    <source>
        <dbReference type="ARBA" id="ARBA00047561"/>
    </source>
</evidence>
<evidence type="ECO:0000256" key="4">
    <source>
        <dbReference type="ARBA" id="ARBA00023027"/>
    </source>
</evidence>
<keyword evidence="4" id="KW-0520">NAD</keyword>
<dbReference type="Pfam" id="PF13241">
    <property type="entry name" value="NAD_binding_7"/>
    <property type="match status" value="1"/>
</dbReference>
<organism evidence="7 8">
    <name type="scientific">Alicyclobacillus sendaiensis PA2</name>
    <dbReference type="NCBI Taxonomy" id="3029425"/>
    <lineage>
        <taxon>Bacteria</taxon>
        <taxon>Bacillati</taxon>
        <taxon>Bacillota</taxon>
        <taxon>Bacilli</taxon>
        <taxon>Bacillales</taxon>
        <taxon>Alicyclobacillaceae</taxon>
        <taxon>Alicyclobacillus</taxon>
    </lineage>
</organism>
<dbReference type="PANTHER" id="PTHR35330">
    <property type="entry name" value="SIROHEME BIOSYNTHESIS PROTEIN MET8"/>
    <property type="match status" value="1"/>
</dbReference>
<keyword evidence="3" id="KW-0560">Oxidoreductase</keyword>
<dbReference type="PANTHER" id="PTHR35330:SF1">
    <property type="entry name" value="SIROHEME BIOSYNTHESIS PROTEIN MET8"/>
    <property type="match status" value="1"/>
</dbReference>
<sequence>MDLVPRLGQPRPSAADRIPIWLKPRGMPCAVVGGGRVGSRRAGRLAAAGARVTIISPALCPEAERLVQMGLATWIPRTYQPGDLAGFTLVIAATNDAAVNAKVREEAQARGIWCNRADDAADSDLDFASVVQLGAISLSIATGGAHPGLAKRLREALEHDLATGGDSFIRLLREQAAPSADGEPPAP</sequence>
<dbReference type="EMBL" id="JASGCB010000005">
    <property type="protein sequence ID" value="MDI9259524.1"/>
    <property type="molecule type" value="Genomic_DNA"/>
</dbReference>
<evidence type="ECO:0000256" key="2">
    <source>
        <dbReference type="ARBA" id="ARBA00012400"/>
    </source>
</evidence>
<evidence type="ECO:0000313" key="7">
    <source>
        <dbReference type="EMBL" id="MDI9259524.1"/>
    </source>
</evidence>
<proteinExistence type="predicted"/>
<dbReference type="Gene3D" id="3.30.160.110">
    <property type="entry name" value="Siroheme synthase, domain 2"/>
    <property type="match status" value="1"/>
</dbReference>
<dbReference type="NCBIfam" id="TIGR01470">
    <property type="entry name" value="cysG_Nterm"/>
    <property type="match status" value="1"/>
</dbReference>
<dbReference type="SUPFAM" id="SSF51735">
    <property type="entry name" value="NAD(P)-binding Rossmann-fold domains"/>
    <property type="match status" value="1"/>
</dbReference>
<dbReference type="InterPro" id="IPR006367">
    <property type="entry name" value="Sirohaem_synthase_N"/>
</dbReference>
<keyword evidence="8" id="KW-1185">Reference proteome</keyword>
<dbReference type="RefSeq" id="WP_283203080.1">
    <property type="nucleotide sequence ID" value="NZ_JASGCB010000005.1"/>
</dbReference>
<dbReference type="InterPro" id="IPR036291">
    <property type="entry name" value="NAD(P)-bd_dom_sf"/>
</dbReference>
<dbReference type="Proteomes" id="UP001529245">
    <property type="component" value="Unassembled WGS sequence"/>
</dbReference>
<protein>
    <recommendedName>
        <fullName evidence="2">precorrin-2 dehydrogenase</fullName>
        <ecNumber evidence="2">1.3.1.76</ecNumber>
    </recommendedName>
</protein>
<comment type="pathway">
    <text evidence="1">Porphyrin-containing compound metabolism; siroheme biosynthesis; sirohydrochlorin from precorrin-2: step 1/1.</text>
</comment>
<evidence type="ECO:0000256" key="5">
    <source>
        <dbReference type="ARBA" id="ARBA00023244"/>
    </source>
</evidence>
<accession>A0ABT6XWR1</accession>
<evidence type="ECO:0000313" key="8">
    <source>
        <dbReference type="Proteomes" id="UP001529245"/>
    </source>
</evidence>
<evidence type="ECO:0000256" key="3">
    <source>
        <dbReference type="ARBA" id="ARBA00023002"/>
    </source>
</evidence>
<keyword evidence="5" id="KW-0627">Porphyrin biosynthesis</keyword>
<dbReference type="InterPro" id="IPR028161">
    <property type="entry name" value="Met8-like"/>
</dbReference>
<dbReference type="SUPFAM" id="SSF75615">
    <property type="entry name" value="Siroheme synthase middle domains-like"/>
    <property type="match status" value="1"/>
</dbReference>
<name>A0ABT6XWR1_ALISE</name>